<name>A0A537JNX9_9BACT</name>
<gene>
    <name evidence="2" type="ORF">E6H03_00735</name>
</gene>
<protein>
    <recommendedName>
        <fullName evidence="4">DUF305 domain-containing protein</fullName>
    </recommendedName>
</protein>
<evidence type="ECO:0000256" key="1">
    <source>
        <dbReference type="SAM" id="SignalP"/>
    </source>
</evidence>
<evidence type="ECO:0008006" key="4">
    <source>
        <dbReference type="Google" id="ProtNLM"/>
    </source>
</evidence>
<feature type="chain" id="PRO_5021721099" description="DUF305 domain-containing protein" evidence="1">
    <location>
        <begin position="21"/>
        <end position="83"/>
    </location>
</feature>
<keyword evidence="1" id="KW-0732">Signal</keyword>
<accession>A0A537JNX9</accession>
<sequence>MAMLMLVGLLAAGPIAPPHAAAQMGEGYDRAMSAAQAALDKATKAHNDMTMHMDSMMKMPMSANEKAMTQQMQQMATAIQDLV</sequence>
<proteinExistence type="predicted"/>
<dbReference type="Proteomes" id="UP000318093">
    <property type="component" value="Unassembled WGS sequence"/>
</dbReference>
<evidence type="ECO:0000313" key="2">
    <source>
        <dbReference type="EMBL" id="TMI85253.1"/>
    </source>
</evidence>
<feature type="signal peptide" evidence="1">
    <location>
        <begin position="1"/>
        <end position="20"/>
    </location>
</feature>
<feature type="non-terminal residue" evidence="2">
    <location>
        <position position="83"/>
    </location>
</feature>
<organism evidence="2 3">
    <name type="scientific">Candidatus Segetimicrobium genomatis</name>
    <dbReference type="NCBI Taxonomy" id="2569760"/>
    <lineage>
        <taxon>Bacteria</taxon>
        <taxon>Bacillati</taxon>
        <taxon>Candidatus Sysuimicrobiota</taxon>
        <taxon>Candidatus Sysuimicrobiia</taxon>
        <taxon>Candidatus Sysuimicrobiales</taxon>
        <taxon>Candidatus Segetimicrobiaceae</taxon>
        <taxon>Candidatus Segetimicrobium</taxon>
    </lineage>
</organism>
<comment type="caution">
    <text evidence="2">The sequence shown here is derived from an EMBL/GenBank/DDBJ whole genome shotgun (WGS) entry which is preliminary data.</text>
</comment>
<reference evidence="2 3" key="1">
    <citation type="journal article" date="2019" name="Nat. Microbiol.">
        <title>Mediterranean grassland soil C-N compound turnover is dependent on rainfall and depth, and is mediated by genomically divergent microorganisms.</title>
        <authorList>
            <person name="Diamond S."/>
            <person name="Andeer P.F."/>
            <person name="Li Z."/>
            <person name="Crits-Christoph A."/>
            <person name="Burstein D."/>
            <person name="Anantharaman K."/>
            <person name="Lane K.R."/>
            <person name="Thomas B.C."/>
            <person name="Pan C."/>
            <person name="Northen T.R."/>
            <person name="Banfield J.F."/>
        </authorList>
    </citation>
    <scope>NUCLEOTIDE SEQUENCE [LARGE SCALE GENOMIC DNA]</scope>
    <source>
        <strain evidence="2">NP_6</strain>
    </source>
</reference>
<dbReference type="EMBL" id="VBAN01000021">
    <property type="protein sequence ID" value="TMI85253.1"/>
    <property type="molecule type" value="Genomic_DNA"/>
</dbReference>
<evidence type="ECO:0000313" key="3">
    <source>
        <dbReference type="Proteomes" id="UP000318093"/>
    </source>
</evidence>
<dbReference type="AlphaFoldDB" id="A0A537JNX9"/>